<dbReference type="RefSeq" id="WP_327093575.1">
    <property type="nucleotide sequence ID" value="NZ_CP109149.1"/>
</dbReference>
<feature type="domain" description="ER-bound oxygenase mpaB/mpaB'/Rubber oxygenase catalytic" evidence="1">
    <location>
        <begin position="34"/>
        <end position="261"/>
    </location>
</feature>
<gene>
    <name evidence="2" type="ORF">OG563_11615</name>
</gene>
<accession>A0ABZ1Z2V2</accession>
<keyword evidence="3" id="KW-1185">Reference proteome</keyword>
<reference evidence="2" key="1">
    <citation type="submission" date="2022-10" db="EMBL/GenBank/DDBJ databases">
        <title>The complete genomes of actinobacterial strains from the NBC collection.</title>
        <authorList>
            <person name="Joergensen T.S."/>
            <person name="Alvarez Arevalo M."/>
            <person name="Sterndorff E.B."/>
            <person name="Faurdal D."/>
            <person name="Vuksanovic O."/>
            <person name="Mourched A.-S."/>
            <person name="Charusanti P."/>
            <person name="Shaw S."/>
            <person name="Blin K."/>
            <person name="Weber T."/>
        </authorList>
    </citation>
    <scope>NUCLEOTIDE SEQUENCE</scope>
    <source>
        <strain evidence="2">NBC_01482</strain>
    </source>
</reference>
<dbReference type="Proteomes" id="UP001432062">
    <property type="component" value="Chromosome"/>
</dbReference>
<dbReference type="PANTHER" id="PTHR36151:SF3">
    <property type="entry name" value="ER-BOUND OXYGENASE MPAB_MPAB'_RUBBER OXYGENASE CATALYTIC DOMAIN-CONTAINING PROTEIN"/>
    <property type="match status" value="1"/>
</dbReference>
<dbReference type="Pfam" id="PF09995">
    <property type="entry name" value="MPAB_Lcp_cat"/>
    <property type="match status" value="1"/>
</dbReference>
<organism evidence="2 3">
    <name type="scientific">Nocardia vinacea</name>
    <dbReference type="NCBI Taxonomy" id="96468"/>
    <lineage>
        <taxon>Bacteria</taxon>
        <taxon>Bacillati</taxon>
        <taxon>Actinomycetota</taxon>
        <taxon>Actinomycetes</taxon>
        <taxon>Mycobacteriales</taxon>
        <taxon>Nocardiaceae</taxon>
        <taxon>Nocardia</taxon>
    </lineage>
</organism>
<dbReference type="PANTHER" id="PTHR36151">
    <property type="entry name" value="BLR2777 PROTEIN"/>
    <property type="match status" value="1"/>
</dbReference>
<proteinExistence type="predicted"/>
<evidence type="ECO:0000259" key="1">
    <source>
        <dbReference type="Pfam" id="PF09995"/>
    </source>
</evidence>
<dbReference type="EMBL" id="CP109441">
    <property type="protein sequence ID" value="WUV48775.1"/>
    <property type="molecule type" value="Genomic_DNA"/>
</dbReference>
<sequence>MTEPLRSADYLPTPDRVGPAAVEPITPETVEKYVDGVAAFLGGAANVIMQLSLRPVGRGVLESTVDSGKVTLHPIKRLRTTLSYLAVALMGSDEERALYREAVNESHRPVRSTSASPVRYNAFDPTLQLWVAACLYWGIDDLYTRMHGPMNPDVAEDFYHYCARLGTTLQMRPEMWPANRADFQRYWDENLPKRGIEPALRDYFDALIDLKMMPRPIRFAFARLQRFVVTGLLPQHLRNEMRMTWSQRDQRRFDRLLRMISAVHTPLPKPVRMFPLNAYMFDVRRRIRLGKPLV</sequence>
<name>A0ABZ1Z2V2_9NOCA</name>
<dbReference type="InterPro" id="IPR018713">
    <property type="entry name" value="MPAB/Lcp_cat_dom"/>
</dbReference>
<evidence type="ECO:0000313" key="3">
    <source>
        <dbReference type="Proteomes" id="UP001432062"/>
    </source>
</evidence>
<evidence type="ECO:0000313" key="2">
    <source>
        <dbReference type="EMBL" id="WUV48775.1"/>
    </source>
</evidence>
<protein>
    <submittedName>
        <fullName evidence="2">Oxygenase MpaB family protein</fullName>
    </submittedName>
</protein>